<feature type="region of interest" description="Disordered" evidence="1">
    <location>
        <begin position="1"/>
        <end position="34"/>
    </location>
</feature>
<protein>
    <submittedName>
        <fullName evidence="2">Uncharacterized protein</fullName>
    </submittedName>
</protein>
<comment type="caution">
    <text evidence="2">The sequence shown here is derived from an EMBL/GenBank/DDBJ whole genome shotgun (WGS) entry which is preliminary data.</text>
</comment>
<feature type="compositionally biased region" description="Basic and acidic residues" evidence="1">
    <location>
        <begin position="81"/>
        <end position="92"/>
    </location>
</feature>
<reference evidence="2 3" key="1">
    <citation type="submission" date="2021-06" db="EMBL/GenBank/DDBJ databases">
        <authorList>
            <person name="Palmer J.M."/>
        </authorList>
    </citation>
    <scope>NUCLEOTIDE SEQUENCE [LARGE SCALE GENOMIC DNA]</scope>
    <source>
        <strain evidence="2 3">AS_MEX2019</strain>
        <tissue evidence="2">Muscle</tissue>
    </source>
</reference>
<name>A0ABV0YDV0_9TELE</name>
<accession>A0ABV0YDV0</accession>
<evidence type="ECO:0000313" key="3">
    <source>
        <dbReference type="Proteomes" id="UP001469553"/>
    </source>
</evidence>
<evidence type="ECO:0000256" key="1">
    <source>
        <dbReference type="SAM" id="MobiDB-lite"/>
    </source>
</evidence>
<dbReference type="Proteomes" id="UP001469553">
    <property type="component" value="Unassembled WGS sequence"/>
</dbReference>
<keyword evidence="3" id="KW-1185">Reference proteome</keyword>
<dbReference type="EMBL" id="JAHRIP010029457">
    <property type="protein sequence ID" value="MEQ2291827.1"/>
    <property type="molecule type" value="Genomic_DNA"/>
</dbReference>
<feature type="compositionally biased region" description="Polar residues" evidence="1">
    <location>
        <begin position="1"/>
        <end position="17"/>
    </location>
</feature>
<feature type="region of interest" description="Disordered" evidence="1">
    <location>
        <begin position="66"/>
        <end position="92"/>
    </location>
</feature>
<feature type="compositionally biased region" description="Acidic residues" evidence="1">
    <location>
        <begin position="68"/>
        <end position="77"/>
    </location>
</feature>
<gene>
    <name evidence="2" type="ORF">AMECASPLE_016866</name>
</gene>
<evidence type="ECO:0000313" key="2">
    <source>
        <dbReference type="EMBL" id="MEQ2291827.1"/>
    </source>
</evidence>
<sequence>MPQTRSYEVSENLNASPLSKPGARSAHGEQRDLSLGLGRRVLEKVAVPPSRVWKHKVRGHLTCCQAADPDEGQDEGQEVASEWKRTEGAYEY</sequence>
<proteinExistence type="predicted"/>
<organism evidence="2 3">
    <name type="scientific">Ameca splendens</name>
    <dbReference type="NCBI Taxonomy" id="208324"/>
    <lineage>
        <taxon>Eukaryota</taxon>
        <taxon>Metazoa</taxon>
        <taxon>Chordata</taxon>
        <taxon>Craniata</taxon>
        <taxon>Vertebrata</taxon>
        <taxon>Euteleostomi</taxon>
        <taxon>Actinopterygii</taxon>
        <taxon>Neopterygii</taxon>
        <taxon>Teleostei</taxon>
        <taxon>Neoteleostei</taxon>
        <taxon>Acanthomorphata</taxon>
        <taxon>Ovalentaria</taxon>
        <taxon>Atherinomorphae</taxon>
        <taxon>Cyprinodontiformes</taxon>
        <taxon>Goodeidae</taxon>
        <taxon>Ameca</taxon>
    </lineage>
</organism>